<dbReference type="EMBL" id="CDMZ01005036">
    <property type="protein sequence ID" value="CEM51749.1"/>
    <property type="molecule type" value="Genomic_DNA"/>
</dbReference>
<sequence length="331" mass="35958">MGDPREDMTPSERHAALLLHETIARVLKSHGLRKIDARAFDMIADVAGRFVQRLGEDIQYCAEIEGRSVVNMYDVQLALSNLQRPSPPELVARIQKRAEDEKTVPGSTGDVKAFPNRDASDNIRPCSHEALQREALTERLQERLKEGESGLKAVAEFAESRGRKMVPYPGQVDTEASLRFDATGGTGTGRAERTAAAASSRPAWIPSFLPEFPEHALRGRERQPPASDQKDAITKNLDPVAVLNAEGEVRLSSMQTVHRVEASAQRPDPDSMQEDGQKGPELASGPVLAPVAQFSSETLMRGASPTLHQHQGSRENGTQLLGEGGGDTTMG</sequence>
<feature type="region of interest" description="Disordered" evidence="5">
    <location>
        <begin position="254"/>
        <end position="331"/>
    </location>
</feature>
<evidence type="ECO:0000256" key="3">
    <source>
        <dbReference type="ARBA" id="ARBA00023163"/>
    </source>
</evidence>
<accession>A0A0G4I450</accession>
<evidence type="ECO:0000256" key="2">
    <source>
        <dbReference type="ARBA" id="ARBA00023015"/>
    </source>
</evidence>
<feature type="compositionally biased region" description="Gly residues" evidence="5">
    <location>
        <begin position="322"/>
        <end position="331"/>
    </location>
</feature>
<feature type="region of interest" description="Disordered" evidence="5">
    <location>
        <begin position="182"/>
        <end position="201"/>
    </location>
</feature>
<dbReference type="AlphaFoldDB" id="A0A0G4I450"/>
<dbReference type="GO" id="GO:0005634">
    <property type="term" value="C:nucleus"/>
    <property type="evidence" value="ECO:0007669"/>
    <property type="project" value="UniProtKB-SubCell"/>
</dbReference>
<evidence type="ECO:0000256" key="4">
    <source>
        <dbReference type="ARBA" id="ARBA00023242"/>
    </source>
</evidence>
<reference evidence="7" key="1">
    <citation type="submission" date="2014-11" db="EMBL/GenBank/DDBJ databases">
        <authorList>
            <person name="Otto D Thomas"/>
            <person name="Naeem Raeece"/>
        </authorList>
    </citation>
    <scope>NUCLEOTIDE SEQUENCE</scope>
</reference>
<proteinExistence type="predicted"/>
<feature type="compositionally biased region" description="Polar residues" evidence="5">
    <location>
        <begin position="306"/>
        <end position="319"/>
    </location>
</feature>
<evidence type="ECO:0000256" key="1">
    <source>
        <dbReference type="ARBA" id="ARBA00004123"/>
    </source>
</evidence>
<organism evidence="7">
    <name type="scientific">Chromera velia CCMP2878</name>
    <dbReference type="NCBI Taxonomy" id="1169474"/>
    <lineage>
        <taxon>Eukaryota</taxon>
        <taxon>Sar</taxon>
        <taxon>Alveolata</taxon>
        <taxon>Colpodellida</taxon>
        <taxon>Chromeraceae</taxon>
        <taxon>Chromera</taxon>
    </lineage>
</organism>
<dbReference type="SUPFAM" id="SSF47113">
    <property type="entry name" value="Histone-fold"/>
    <property type="match status" value="1"/>
</dbReference>
<evidence type="ECO:0000313" key="7">
    <source>
        <dbReference type="EMBL" id="CEM51749.1"/>
    </source>
</evidence>
<evidence type="ECO:0000256" key="5">
    <source>
        <dbReference type="SAM" id="MobiDB-lite"/>
    </source>
</evidence>
<protein>
    <recommendedName>
        <fullName evidence="6">Bromodomain associated domain-containing protein</fullName>
    </recommendedName>
</protein>
<dbReference type="Gene3D" id="1.10.20.10">
    <property type="entry name" value="Histone, subunit A"/>
    <property type="match status" value="1"/>
</dbReference>
<dbReference type="VEuPathDB" id="CryptoDB:Cvel_10828"/>
<keyword evidence="4" id="KW-0539">Nucleus</keyword>
<name>A0A0G4I450_9ALVE</name>
<dbReference type="CDD" id="cd00076">
    <property type="entry name" value="HFD_SF"/>
    <property type="match status" value="1"/>
</dbReference>
<comment type="subcellular location">
    <subcellularLocation>
        <location evidence="1">Nucleus</location>
    </subcellularLocation>
</comment>
<dbReference type="GO" id="GO:0046982">
    <property type="term" value="F:protein heterodimerization activity"/>
    <property type="evidence" value="ECO:0007669"/>
    <property type="project" value="InterPro"/>
</dbReference>
<feature type="region of interest" description="Disordered" evidence="5">
    <location>
        <begin position="97"/>
        <end position="123"/>
    </location>
</feature>
<dbReference type="InterPro" id="IPR006565">
    <property type="entry name" value="BTP"/>
</dbReference>
<evidence type="ECO:0000259" key="6">
    <source>
        <dbReference type="Pfam" id="PF07524"/>
    </source>
</evidence>
<dbReference type="Pfam" id="PF07524">
    <property type="entry name" value="Bromo_TP"/>
    <property type="match status" value="1"/>
</dbReference>
<keyword evidence="2" id="KW-0805">Transcription regulation</keyword>
<keyword evidence="3" id="KW-0804">Transcription</keyword>
<dbReference type="InterPro" id="IPR009072">
    <property type="entry name" value="Histone-fold"/>
</dbReference>
<feature type="domain" description="Bromodomain associated" evidence="6">
    <location>
        <begin position="18"/>
        <end position="82"/>
    </location>
</feature>
<gene>
    <name evidence="7" type="ORF">Cvel_10828</name>
</gene>